<dbReference type="AlphaFoldDB" id="A0A1L9TKT3"/>
<feature type="signal peptide" evidence="1">
    <location>
        <begin position="1"/>
        <end position="24"/>
    </location>
</feature>
<evidence type="ECO:0000313" key="2">
    <source>
        <dbReference type="EMBL" id="OJJ60044.1"/>
    </source>
</evidence>
<dbReference type="OrthoDB" id="4501317at2759"/>
<evidence type="ECO:0000313" key="3">
    <source>
        <dbReference type="Proteomes" id="UP000184356"/>
    </source>
</evidence>
<sequence length="264" mass="31154">MSRLSLFVFSILLLVTAMSQFTHATTIECNVFPLMNWTEQDYEIDRRGWHPDRYWCITDREITRLSQWPKDLRDRAPKRFDPTTGKTYCYPTSGGVWESQLDALTLEKLGVNQFKTDASDWHRGREDKWCEQLRVYGGNWYGCNLEMPLEERQLGCPWPLEALTPDLTIRRMVVIESETKNVYVLLPHPITDEYPEGAVVMMEDATTEKEQIEVMKKFNLDVKRCDDKWNCLALEDFKWPPVKWAARYASFEIPDGYRRVSYLD</sequence>
<dbReference type="VEuPathDB" id="FungiDB:ASPSYDRAFT_68083"/>
<reference evidence="3" key="1">
    <citation type="journal article" date="2017" name="Genome Biol.">
        <title>Comparative genomics reveals high biological diversity and specific adaptations in the industrially and medically important fungal genus Aspergillus.</title>
        <authorList>
            <person name="de Vries R.P."/>
            <person name="Riley R."/>
            <person name="Wiebenga A."/>
            <person name="Aguilar-Osorio G."/>
            <person name="Amillis S."/>
            <person name="Uchima C.A."/>
            <person name="Anderluh G."/>
            <person name="Asadollahi M."/>
            <person name="Askin M."/>
            <person name="Barry K."/>
            <person name="Battaglia E."/>
            <person name="Bayram O."/>
            <person name="Benocci T."/>
            <person name="Braus-Stromeyer S.A."/>
            <person name="Caldana C."/>
            <person name="Canovas D."/>
            <person name="Cerqueira G.C."/>
            <person name="Chen F."/>
            <person name="Chen W."/>
            <person name="Choi C."/>
            <person name="Clum A."/>
            <person name="Dos Santos R.A."/>
            <person name="Damasio A.R."/>
            <person name="Diallinas G."/>
            <person name="Emri T."/>
            <person name="Fekete E."/>
            <person name="Flipphi M."/>
            <person name="Freyberg S."/>
            <person name="Gallo A."/>
            <person name="Gournas C."/>
            <person name="Habgood R."/>
            <person name="Hainaut M."/>
            <person name="Harispe M.L."/>
            <person name="Henrissat B."/>
            <person name="Hilden K.S."/>
            <person name="Hope R."/>
            <person name="Hossain A."/>
            <person name="Karabika E."/>
            <person name="Karaffa L."/>
            <person name="Karanyi Z."/>
            <person name="Krasevec N."/>
            <person name="Kuo A."/>
            <person name="Kusch H."/>
            <person name="LaButti K."/>
            <person name="Lagendijk E.L."/>
            <person name="Lapidus A."/>
            <person name="Levasseur A."/>
            <person name="Lindquist E."/>
            <person name="Lipzen A."/>
            <person name="Logrieco A.F."/>
            <person name="MacCabe A."/>
            <person name="Maekelae M.R."/>
            <person name="Malavazi I."/>
            <person name="Melin P."/>
            <person name="Meyer V."/>
            <person name="Mielnichuk N."/>
            <person name="Miskei M."/>
            <person name="Molnar A.P."/>
            <person name="Mule G."/>
            <person name="Ngan C.Y."/>
            <person name="Orejas M."/>
            <person name="Orosz E."/>
            <person name="Ouedraogo J.P."/>
            <person name="Overkamp K.M."/>
            <person name="Park H.-S."/>
            <person name="Perrone G."/>
            <person name="Piumi F."/>
            <person name="Punt P.J."/>
            <person name="Ram A.F."/>
            <person name="Ramon A."/>
            <person name="Rauscher S."/>
            <person name="Record E."/>
            <person name="Riano-Pachon D.M."/>
            <person name="Robert V."/>
            <person name="Roehrig J."/>
            <person name="Ruller R."/>
            <person name="Salamov A."/>
            <person name="Salih N.S."/>
            <person name="Samson R.A."/>
            <person name="Sandor E."/>
            <person name="Sanguinetti M."/>
            <person name="Schuetze T."/>
            <person name="Sepcic K."/>
            <person name="Shelest E."/>
            <person name="Sherlock G."/>
            <person name="Sophianopoulou V."/>
            <person name="Squina F.M."/>
            <person name="Sun H."/>
            <person name="Susca A."/>
            <person name="Todd R.B."/>
            <person name="Tsang A."/>
            <person name="Unkles S.E."/>
            <person name="van de Wiele N."/>
            <person name="van Rossen-Uffink D."/>
            <person name="Oliveira J.V."/>
            <person name="Vesth T.C."/>
            <person name="Visser J."/>
            <person name="Yu J.-H."/>
            <person name="Zhou M."/>
            <person name="Andersen M.R."/>
            <person name="Archer D.B."/>
            <person name="Baker S.E."/>
            <person name="Benoit I."/>
            <person name="Brakhage A.A."/>
            <person name="Braus G.H."/>
            <person name="Fischer R."/>
            <person name="Frisvad J.C."/>
            <person name="Goldman G.H."/>
            <person name="Houbraken J."/>
            <person name="Oakley B."/>
            <person name="Pocsi I."/>
            <person name="Scazzocchio C."/>
            <person name="Seiboth B."/>
            <person name="vanKuyk P.A."/>
            <person name="Wortman J."/>
            <person name="Dyer P.S."/>
            <person name="Grigoriev I.V."/>
        </authorList>
    </citation>
    <scope>NUCLEOTIDE SEQUENCE [LARGE SCALE GENOMIC DNA]</scope>
    <source>
        <strain evidence="3">CBS 593.65</strain>
    </source>
</reference>
<dbReference type="RefSeq" id="XP_040703850.1">
    <property type="nucleotide sequence ID" value="XM_040850423.1"/>
</dbReference>
<protein>
    <submittedName>
        <fullName evidence="2">Uncharacterized protein</fullName>
    </submittedName>
</protein>
<organism evidence="2 3">
    <name type="scientific">Aspergillus sydowii CBS 593.65</name>
    <dbReference type="NCBI Taxonomy" id="1036612"/>
    <lineage>
        <taxon>Eukaryota</taxon>
        <taxon>Fungi</taxon>
        <taxon>Dikarya</taxon>
        <taxon>Ascomycota</taxon>
        <taxon>Pezizomycotina</taxon>
        <taxon>Eurotiomycetes</taxon>
        <taxon>Eurotiomycetidae</taxon>
        <taxon>Eurotiales</taxon>
        <taxon>Aspergillaceae</taxon>
        <taxon>Aspergillus</taxon>
        <taxon>Aspergillus subgen. Nidulantes</taxon>
    </lineage>
</organism>
<proteinExistence type="predicted"/>
<accession>A0A1L9TKT3</accession>
<feature type="chain" id="PRO_5012454070" evidence="1">
    <location>
        <begin position="25"/>
        <end position="264"/>
    </location>
</feature>
<keyword evidence="3" id="KW-1185">Reference proteome</keyword>
<dbReference type="Proteomes" id="UP000184356">
    <property type="component" value="Unassembled WGS sequence"/>
</dbReference>
<dbReference type="EMBL" id="KV878585">
    <property type="protein sequence ID" value="OJJ60044.1"/>
    <property type="molecule type" value="Genomic_DNA"/>
</dbReference>
<keyword evidence="1" id="KW-0732">Signal</keyword>
<gene>
    <name evidence="2" type="ORF">ASPSYDRAFT_68083</name>
</gene>
<dbReference type="GeneID" id="63766496"/>
<name>A0A1L9TKT3_9EURO</name>
<evidence type="ECO:0000256" key="1">
    <source>
        <dbReference type="SAM" id="SignalP"/>
    </source>
</evidence>